<dbReference type="OrthoDB" id="948250at2"/>
<evidence type="ECO:0000259" key="1">
    <source>
        <dbReference type="PROSITE" id="PS51186"/>
    </source>
</evidence>
<dbReference type="STRING" id="1121485.GCA_000426485_01987"/>
<organism evidence="2 3">
    <name type="scientific">Dysgonomonas capnocytophagoides</name>
    <dbReference type="NCBI Taxonomy" id="45254"/>
    <lineage>
        <taxon>Bacteria</taxon>
        <taxon>Pseudomonadati</taxon>
        <taxon>Bacteroidota</taxon>
        <taxon>Bacteroidia</taxon>
        <taxon>Bacteroidales</taxon>
        <taxon>Dysgonomonadaceae</taxon>
        <taxon>Dysgonomonas</taxon>
    </lineage>
</organism>
<dbReference type="Pfam" id="PF00583">
    <property type="entry name" value="Acetyltransf_1"/>
    <property type="match status" value="1"/>
</dbReference>
<gene>
    <name evidence="2" type="ORF">E2605_16230</name>
</gene>
<dbReference type="AlphaFoldDB" id="A0A4Y8L1M6"/>
<dbReference type="InterPro" id="IPR016181">
    <property type="entry name" value="Acyl_CoA_acyltransferase"/>
</dbReference>
<dbReference type="PANTHER" id="PTHR43072:SF52">
    <property type="entry name" value="GCN5-RELATED N-ACETYLTRANSFERASE"/>
    <property type="match status" value="1"/>
</dbReference>
<comment type="caution">
    <text evidence="2">The sequence shown here is derived from an EMBL/GenBank/DDBJ whole genome shotgun (WGS) entry which is preliminary data.</text>
</comment>
<dbReference type="Proteomes" id="UP000297861">
    <property type="component" value="Unassembled WGS sequence"/>
</dbReference>
<proteinExistence type="predicted"/>
<dbReference type="GO" id="GO:0016747">
    <property type="term" value="F:acyltransferase activity, transferring groups other than amino-acyl groups"/>
    <property type="evidence" value="ECO:0007669"/>
    <property type="project" value="InterPro"/>
</dbReference>
<protein>
    <submittedName>
        <fullName evidence="2">GNAT family N-acetyltransferase</fullName>
    </submittedName>
</protein>
<feature type="domain" description="N-acetyltransferase" evidence="1">
    <location>
        <begin position="15"/>
        <end position="181"/>
    </location>
</feature>
<dbReference type="CDD" id="cd04301">
    <property type="entry name" value="NAT_SF"/>
    <property type="match status" value="1"/>
</dbReference>
<dbReference type="PANTHER" id="PTHR43072">
    <property type="entry name" value="N-ACETYLTRANSFERASE"/>
    <property type="match status" value="1"/>
</dbReference>
<dbReference type="InterPro" id="IPR000182">
    <property type="entry name" value="GNAT_dom"/>
</dbReference>
<reference evidence="2 3" key="1">
    <citation type="submission" date="2019-03" db="EMBL/GenBank/DDBJ databases">
        <title>San Antonio Military Medical Center submission to MRSN (WRAIR), pending publication.</title>
        <authorList>
            <person name="Blyth D.M."/>
            <person name="Mccarthy S.L."/>
            <person name="Schall S.E."/>
            <person name="Stam J.A."/>
            <person name="Ong A.C."/>
            <person name="Mcgann P.T."/>
        </authorList>
    </citation>
    <scope>NUCLEOTIDE SEQUENCE [LARGE SCALE GENOMIC DNA]</scope>
    <source>
        <strain evidence="2 3">MRSN571793</strain>
    </source>
</reference>
<dbReference type="SUPFAM" id="SSF55729">
    <property type="entry name" value="Acyl-CoA N-acyltransferases (Nat)"/>
    <property type="match status" value="1"/>
</dbReference>
<accession>A0A4Y8L1M6</accession>
<evidence type="ECO:0000313" key="3">
    <source>
        <dbReference type="Proteomes" id="UP000297861"/>
    </source>
</evidence>
<evidence type="ECO:0000313" key="2">
    <source>
        <dbReference type="EMBL" id="TFD93703.1"/>
    </source>
</evidence>
<keyword evidence="3" id="KW-1185">Reference proteome</keyword>
<name>A0A4Y8L1M6_9BACT</name>
<dbReference type="PROSITE" id="PS51186">
    <property type="entry name" value="GNAT"/>
    <property type="match status" value="1"/>
</dbReference>
<dbReference type="EMBL" id="SOML01000012">
    <property type="protein sequence ID" value="TFD93703.1"/>
    <property type="molecule type" value="Genomic_DNA"/>
</dbReference>
<sequence length="181" mass="20613">MIRTSEYILRDSRHLIIRQASLDDAEEILSVVKEYIDETEFIPYVDGEFNPSLEDEKKWIQSFNTSNSLLLLAEVDGKIVGNISVNGMTRKMMSHASCIGIGLLKEYRGLGIGSFLFEKVLEWAKENPVVEILWLETYATNRAGLALYGKMGFKEIGRHPDFVKLSDTEYVDNVIMTLKVK</sequence>
<dbReference type="Gene3D" id="3.40.630.30">
    <property type="match status" value="1"/>
</dbReference>
<dbReference type="RefSeq" id="WP_134437228.1">
    <property type="nucleotide sequence ID" value="NZ_JBEBQM010000019.1"/>
</dbReference>
<keyword evidence="2" id="KW-0808">Transferase</keyword>